<feature type="transmembrane region" description="Helical" evidence="1">
    <location>
        <begin position="29"/>
        <end position="46"/>
    </location>
</feature>
<evidence type="ECO:0000313" key="2">
    <source>
        <dbReference type="EMBL" id="KPQ13734.1"/>
    </source>
</evidence>
<comment type="caution">
    <text evidence="2">The sequence shown here is derived from an EMBL/GenBank/DDBJ whole genome shotgun (WGS) entry which is preliminary data.</text>
</comment>
<feature type="transmembrane region" description="Helical" evidence="1">
    <location>
        <begin position="484"/>
        <end position="505"/>
    </location>
</feature>
<feature type="transmembrane region" description="Helical" evidence="1">
    <location>
        <begin position="511"/>
        <end position="534"/>
    </location>
</feature>
<feature type="transmembrane region" description="Helical" evidence="1">
    <location>
        <begin position="159"/>
        <end position="180"/>
    </location>
</feature>
<dbReference type="OrthoDB" id="816862at2"/>
<dbReference type="AlphaFoldDB" id="A0A0P7Y751"/>
<dbReference type="eggNOG" id="ENOG5032RG0">
    <property type="taxonomic scope" value="Bacteria"/>
</dbReference>
<keyword evidence="1" id="KW-1133">Transmembrane helix</keyword>
<reference evidence="2 3" key="1">
    <citation type="submission" date="2015-09" db="EMBL/GenBank/DDBJ databases">
        <title>Identification and resolution of microdiversity through metagenomic sequencing of parallel consortia.</title>
        <authorList>
            <person name="Nelson W.C."/>
            <person name="Romine M.F."/>
            <person name="Lindemann S.R."/>
        </authorList>
    </citation>
    <scope>NUCLEOTIDE SEQUENCE [LARGE SCALE GENOMIC DNA]</scope>
    <source>
        <strain evidence="2">HL-49</strain>
    </source>
</reference>
<dbReference type="EMBL" id="LJXT01000081">
    <property type="protein sequence ID" value="KPQ13734.1"/>
    <property type="molecule type" value="Genomic_DNA"/>
</dbReference>
<feature type="transmembrane region" description="Helical" evidence="1">
    <location>
        <begin position="71"/>
        <end position="93"/>
    </location>
</feature>
<name>A0A0P7Y751_9BACT</name>
<keyword evidence="1" id="KW-0472">Membrane</keyword>
<feature type="transmembrane region" description="Helical" evidence="1">
    <location>
        <begin position="376"/>
        <end position="395"/>
    </location>
</feature>
<organism evidence="2 3">
    <name type="scientific">Algoriphagus marincola HL-49</name>
    <dbReference type="NCBI Taxonomy" id="1305737"/>
    <lineage>
        <taxon>Bacteria</taxon>
        <taxon>Pseudomonadati</taxon>
        <taxon>Bacteroidota</taxon>
        <taxon>Cytophagia</taxon>
        <taxon>Cytophagales</taxon>
        <taxon>Cyclobacteriaceae</taxon>
        <taxon>Algoriphagus</taxon>
    </lineage>
</organism>
<keyword evidence="1" id="KW-0812">Transmembrane</keyword>
<dbReference type="STRING" id="1305737.GCA_000526355_02133"/>
<feature type="transmembrane region" description="Helical" evidence="1">
    <location>
        <begin position="425"/>
        <end position="444"/>
    </location>
</feature>
<dbReference type="Proteomes" id="UP000050421">
    <property type="component" value="Unassembled WGS sequence"/>
</dbReference>
<accession>A0A0P7Y751</accession>
<dbReference type="InterPro" id="IPR031584">
    <property type="entry name" value="Put_ABC_export"/>
</dbReference>
<feature type="transmembrane region" description="Helical" evidence="1">
    <location>
        <begin position="346"/>
        <end position="364"/>
    </location>
</feature>
<sequence>MNEIKLLIRKDLLILKNNILLILRNPFRLIPYAAIVGYFFFIYSMRMRDRAEDMESQMPELDANGLPEVDFAVQNIIGGVTVLALGFLLYQLFRATKRNVSFFTMADVNLLFTGPVKPENILIYYMGRSILPSLGGSIIFLVYGGSQMAGTLDFSPDNIFFILFGFAFFFFLLSPIRFLIYTLHTKYDILETIKNGVTGLAVILGAMVLIPGLMAEKFWQGMFSWIASPWFDLFPIVGWTRGMMSYAFHQNLILALAFFGLYVLTYYLIVRLVIQFAGYYYEDVLEVTKSNEIQRDKVKGKKEASEATGSLNTKKQLALPDFGVGAKAFYWRNYVHASRQDFHPLFGVYSLVMAGIGIVFAVLSRFDWFSHKVLNGYILVLLGFYFLAGIGRTNIGDLKKPYFFLIPASWSAKFWNLIKLDLVQILLFAAVMIVPSVLIAGLHLLMIPIFIFGIIVSYLIGVCINLIPQISLEEGWDRKLIKPVMLIGIFLFGIIPALIFGILVFVLTKQFVWMMLTVAIGMSFVAAILIHVALDVLTRLEFKEAN</sequence>
<evidence type="ECO:0000256" key="1">
    <source>
        <dbReference type="SAM" id="Phobius"/>
    </source>
</evidence>
<feature type="transmembrane region" description="Helical" evidence="1">
    <location>
        <begin position="450"/>
        <end position="472"/>
    </location>
</feature>
<gene>
    <name evidence="2" type="ORF">HLUCCX10_12220</name>
</gene>
<evidence type="ECO:0000313" key="3">
    <source>
        <dbReference type="Proteomes" id="UP000050421"/>
    </source>
</evidence>
<proteinExistence type="predicted"/>
<feature type="transmembrane region" description="Helical" evidence="1">
    <location>
        <begin position="252"/>
        <end position="274"/>
    </location>
</feature>
<feature type="transmembrane region" description="Helical" evidence="1">
    <location>
        <begin position="192"/>
        <end position="210"/>
    </location>
</feature>
<dbReference type="Pfam" id="PF16962">
    <property type="entry name" value="ABC_export"/>
    <property type="match status" value="1"/>
</dbReference>
<protein>
    <submittedName>
        <fullName evidence="2">ABC-type transport system permease component</fullName>
    </submittedName>
</protein>
<dbReference type="PATRIC" id="fig|1305737.6.peg.3085"/>
<feature type="transmembrane region" description="Helical" evidence="1">
    <location>
        <begin position="122"/>
        <end position="144"/>
    </location>
</feature>